<protein>
    <submittedName>
        <fullName evidence="2">Uncharacterized protein</fullName>
    </submittedName>
</protein>
<proteinExistence type="predicted"/>
<keyword evidence="4" id="KW-1185">Reference proteome</keyword>
<accession>A0A5B0MNX4</accession>
<evidence type="ECO:0000313" key="4">
    <source>
        <dbReference type="Proteomes" id="UP000324748"/>
    </source>
</evidence>
<name>A0A5B0MNX4_PUCGR</name>
<evidence type="ECO:0000313" key="2">
    <source>
        <dbReference type="EMBL" id="KAA1078717.1"/>
    </source>
</evidence>
<evidence type="ECO:0000256" key="1">
    <source>
        <dbReference type="SAM" id="MobiDB-lite"/>
    </source>
</evidence>
<dbReference type="EMBL" id="VSWC01000136">
    <property type="protein sequence ID" value="KAA1078717.1"/>
    <property type="molecule type" value="Genomic_DNA"/>
</dbReference>
<feature type="compositionally biased region" description="Basic and acidic residues" evidence="1">
    <location>
        <begin position="56"/>
        <end position="72"/>
    </location>
</feature>
<gene>
    <name evidence="2" type="ORF">PGT21_000222</name>
    <name evidence="3" type="ORF">PGT21_006555</name>
</gene>
<evidence type="ECO:0000313" key="3">
    <source>
        <dbReference type="EMBL" id="KAA1116254.1"/>
    </source>
</evidence>
<sequence length="80" mass="8803">MYINLFHVHLHAIHTLLSASPFPIPLANTQQITLPESSKKDAPPHGPSTSNTENTGGERESRRTSGPDDRAAKLQQVEFD</sequence>
<dbReference type="AlphaFoldDB" id="A0A5B0MNX4"/>
<comment type="caution">
    <text evidence="2">The sequence shown here is derived from an EMBL/GenBank/DDBJ whole genome shotgun (WGS) entry which is preliminary data.</text>
</comment>
<organism evidence="2 4">
    <name type="scientific">Puccinia graminis f. sp. tritici</name>
    <dbReference type="NCBI Taxonomy" id="56615"/>
    <lineage>
        <taxon>Eukaryota</taxon>
        <taxon>Fungi</taxon>
        <taxon>Dikarya</taxon>
        <taxon>Basidiomycota</taxon>
        <taxon>Pucciniomycotina</taxon>
        <taxon>Pucciniomycetes</taxon>
        <taxon>Pucciniales</taxon>
        <taxon>Pucciniaceae</taxon>
        <taxon>Puccinia</taxon>
    </lineage>
</organism>
<dbReference type="EMBL" id="VSWC01000003">
    <property type="protein sequence ID" value="KAA1116254.1"/>
    <property type="molecule type" value="Genomic_DNA"/>
</dbReference>
<reference evidence="2 4" key="1">
    <citation type="submission" date="2019-05" db="EMBL/GenBank/DDBJ databases">
        <title>Emergence of the Ug99 lineage of the wheat stem rust pathogen through somatic hybridization.</title>
        <authorList>
            <person name="Li F."/>
            <person name="Upadhyaya N.M."/>
            <person name="Sperschneider J."/>
            <person name="Matny O."/>
            <person name="Nguyen-Phuc H."/>
            <person name="Mago R."/>
            <person name="Raley C."/>
            <person name="Miller M.E."/>
            <person name="Silverstein K.A.T."/>
            <person name="Henningsen E."/>
            <person name="Hirsch C.D."/>
            <person name="Visser B."/>
            <person name="Pretorius Z.A."/>
            <person name="Steffenson B.J."/>
            <person name="Schwessinger B."/>
            <person name="Dodds P.N."/>
            <person name="Figueroa M."/>
        </authorList>
    </citation>
    <scope>NUCLEOTIDE SEQUENCE [LARGE SCALE GENOMIC DNA]</scope>
    <source>
        <strain evidence="2">21-0</strain>
    </source>
</reference>
<dbReference type="Proteomes" id="UP000324748">
    <property type="component" value="Unassembled WGS sequence"/>
</dbReference>
<feature type="region of interest" description="Disordered" evidence="1">
    <location>
        <begin position="30"/>
        <end position="80"/>
    </location>
</feature>